<protein>
    <recommendedName>
        <fullName evidence="6">Mce-associated membrane protein</fullName>
    </recommendedName>
</protein>
<dbReference type="RefSeq" id="WP_144639942.1">
    <property type="nucleotide sequence ID" value="NZ_BNAX01000001.1"/>
</dbReference>
<dbReference type="OrthoDB" id="5188486at2"/>
<keyword evidence="2 3" id="KW-0472">Membrane</keyword>
<dbReference type="PANTHER" id="PTHR37042">
    <property type="entry name" value="OUTER MEMBRANE PROTEIN RV1973"/>
    <property type="match status" value="1"/>
</dbReference>
<dbReference type="PANTHER" id="PTHR37042:SF4">
    <property type="entry name" value="OUTER MEMBRANE PROTEIN RV1973"/>
    <property type="match status" value="1"/>
</dbReference>
<evidence type="ECO:0000313" key="5">
    <source>
        <dbReference type="Proteomes" id="UP000318578"/>
    </source>
</evidence>
<comment type="caution">
    <text evidence="4">The sequence shown here is derived from an EMBL/GenBank/DDBJ whole genome shotgun (WGS) entry which is preliminary data.</text>
</comment>
<gene>
    <name evidence="4" type="ORF">FNH06_18100</name>
</gene>
<organism evidence="4 5">
    <name type="scientific">Amycolatopsis acidiphila</name>
    <dbReference type="NCBI Taxonomy" id="715473"/>
    <lineage>
        <taxon>Bacteria</taxon>
        <taxon>Bacillati</taxon>
        <taxon>Actinomycetota</taxon>
        <taxon>Actinomycetes</taxon>
        <taxon>Pseudonocardiales</taxon>
        <taxon>Pseudonocardiaceae</taxon>
        <taxon>Amycolatopsis</taxon>
    </lineage>
</organism>
<dbReference type="GO" id="GO:0016020">
    <property type="term" value="C:membrane"/>
    <property type="evidence" value="ECO:0007669"/>
    <property type="project" value="UniProtKB-SubCell"/>
</dbReference>
<evidence type="ECO:0000256" key="1">
    <source>
        <dbReference type="ARBA" id="ARBA00004370"/>
    </source>
</evidence>
<evidence type="ECO:0000256" key="2">
    <source>
        <dbReference type="ARBA" id="ARBA00023136"/>
    </source>
</evidence>
<reference evidence="4 5" key="1">
    <citation type="submission" date="2019-07" db="EMBL/GenBank/DDBJ databases">
        <title>New species of Amycolatopsis and Streptomyces.</title>
        <authorList>
            <person name="Duangmal K."/>
            <person name="Teo W.F.A."/>
            <person name="Lipun K."/>
        </authorList>
    </citation>
    <scope>NUCLEOTIDE SEQUENCE [LARGE SCALE GENOMIC DNA]</scope>
    <source>
        <strain evidence="4 5">JCM 30562</strain>
    </source>
</reference>
<evidence type="ECO:0000313" key="4">
    <source>
        <dbReference type="EMBL" id="TVT21139.1"/>
    </source>
</evidence>
<keyword evidence="3" id="KW-1133">Transmembrane helix</keyword>
<keyword evidence="5" id="KW-1185">Reference proteome</keyword>
<dbReference type="EMBL" id="VJZA01000029">
    <property type="protein sequence ID" value="TVT21139.1"/>
    <property type="molecule type" value="Genomic_DNA"/>
</dbReference>
<accession>A0A558AA52</accession>
<dbReference type="Proteomes" id="UP000318578">
    <property type="component" value="Unassembled WGS sequence"/>
</dbReference>
<comment type="subcellular location">
    <subcellularLocation>
        <location evidence="1">Membrane</location>
    </subcellularLocation>
</comment>
<proteinExistence type="predicted"/>
<feature type="transmembrane region" description="Helical" evidence="3">
    <location>
        <begin position="6"/>
        <end position="28"/>
    </location>
</feature>
<name>A0A558AA52_9PSEU</name>
<sequence length="162" mass="17730">MRRGRWFWSLVVLGVLTVVLLGLTGWLYRQVQADDAARTDRDDVTLAARQGVLDLIGLSHTDADAAYTRLLQATTGGFHDQLTQQTASFKQALEQGQVVSSGQITEAGVEHLAGDDATALVAAAANIKNTQAPQGENRQYRLQLTLHREDGRWLVSELEFVG</sequence>
<evidence type="ECO:0008006" key="6">
    <source>
        <dbReference type="Google" id="ProtNLM"/>
    </source>
</evidence>
<dbReference type="AlphaFoldDB" id="A0A558AA52"/>
<keyword evidence="3" id="KW-0812">Transmembrane</keyword>
<evidence type="ECO:0000256" key="3">
    <source>
        <dbReference type="SAM" id="Phobius"/>
    </source>
</evidence>